<organism evidence="8 9">
    <name type="scientific">Rubripirellula lacrimiformis</name>
    <dbReference type="NCBI Taxonomy" id="1930273"/>
    <lineage>
        <taxon>Bacteria</taxon>
        <taxon>Pseudomonadati</taxon>
        <taxon>Planctomycetota</taxon>
        <taxon>Planctomycetia</taxon>
        <taxon>Pirellulales</taxon>
        <taxon>Pirellulaceae</taxon>
        <taxon>Rubripirellula</taxon>
    </lineage>
</organism>
<dbReference type="SUPFAM" id="SSF52833">
    <property type="entry name" value="Thioredoxin-like"/>
    <property type="match status" value="1"/>
</dbReference>
<feature type="domain" description="Thioredoxin" evidence="7">
    <location>
        <begin position="449"/>
        <end position="590"/>
    </location>
</feature>
<dbReference type="AlphaFoldDB" id="A0A517N8T5"/>
<dbReference type="InterPro" id="IPR036249">
    <property type="entry name" value="Thioredoxin-like_sf"/>
</dbReference>
<keyword evidence="4" id="KW-0676">Redox-active center</keyword>
<evidence type="ECO:0000259" key="7">
    <source>
        <dbReference type="PROSITE" id="PS51352"/>
    </source>
</evidence>
<dbReference type="InterPro" id="IPR050553">
    <property type="entry name" value="Thioredoxin_ResA/DsbE_sf"/>
</dbReference>
<evidence type="ECO:0000256" key="2">
    <source>
        <dbReference type="ARBA" id="ARBA00022748"/>
    </source>
</evidence>
<dbReference type="GO" id="GO:0030313">
    <property type="term" value="C:cell envelope"/>
    <property type="evidence" value="ECO:0007669"/>
    <property type="project" value="UniProtKB-SubCell"/>
</dbReference>
<keyword evidence="6" id="KW-0732">Signal</keyword>
<dbReference type="PANTHER" id="PTHR42852">
    <property type="entry name" value="THIOL:DISULFIDE INTERCHANGE PROTEIN DSBE"/>
    <property type="match status" value="1"/>
</dbReference>
<evidence type="ECO:0000256" key="6">
    <source>
        <dbReference type="SAM" id="SignalP"/>
    </source>
</evidence>
<gene>
    <name evidence="8" type="ORF">K227x_19330</name>
</gene>
<evidence type="ECO:0000256" key="3">
    <source>
        <dbReference type="ARBA" id="ARBA00023157"/>
    </source>
</evidence>
<evidence type="ECO:0000313" key="9">
    <source>
        <dbReference type="Proteomes" id="UP000318538"/>
    </source>
</evidence>
<dbReference type="PANTHER" id="PTHR42852:SF6">
    <property type="entry name" value="THIOL:DISULFIDE INTERCHANGE PROTEIN DSBE"/>
    <property type="match status" value="1"/>
</dbReference>
<dbReference type="CDD" id="cd02966">
    <property type="entry name" value="TlpA_like_family"/>
    <property type="match status" value="1"/>
</dbReference>
<dbReference type="Pfam" id="PF13905">
    <property type="entry name" value="Thioredoxin_8"/>
    <property type="match status" value="1"/>
</dbReference>
<evidence type="ECO:0000256" key="5">
    <source>
        <dbReference type="SAM" id="MobiDB-lite"/>
    </source>
</evidence>
<reference evidence="8 9" key="1">
    <citation type="submission" date="2019-02" db="EMBL/GenBank/DDBJ databases">
        <title>Deep-cultivation of Planctomycetes and their phenomic and genomic characterization uncovers novel biology.</title>
        <authorList>
            <person name="Wiegand S."/>
            <person name="Jogler M."/>
            <person name="Boedeker C."/>
            <person name="Pinto D."/>
            <person name="Vollmers J."/>
            <person name="Rivas-Marin E."/>
            <person name="Kohn T."/>
            <person name="Peeters S.H."/>
            <person name="Heuer A."/>
            <person name="Rast P."/>
            <person name="Oberbeckmann S."/>
            <person name="Bunk B."/>
            <person name="Jeske O."/>
            <person name="Meyerdierks A."/>
            <person name="Storesund J.E."/>
            <person name="Kallscheuer N."/>
            <person name="Luecker S."/>
            <person name="Lage O.M."/>
            <person name="Pohl T."/>
            <person name="Merkel B.J."/>
            <person name="Hornburger P."/>
            <person name="Mueller R.-W."/>
            <person name="Bruemmer F."/>
            <person name="Labrenz M."/>
            <person name="Spormann A.M."/>
            <person name="Op den Camp H."/>
            <person name="Overmann J."/>
            <person name="Amann R."/>
            <person name="Jetten M.S.M."/>
            <person name="Mascher T."/>
            <person name="Medema M.H."/>
            <person name="Devos D.P."/>
            <person name="Kaster A.-K."/>
            <person name="Ovreas L."/>
            <person name="Rohde M."/>
            <person name="Galperin M.Y."/>
            <person name="Jogler C."/>
        </authorList>
    </citation>
    <scope>NUCLEOTIDE SEQUENCE [LARGE SCALE GENOMIC DNA]</scope>
    <source>
        <strain evidence="8 9">K22_7</strain>
    </source>
</reference>
<feature type="region of interest" description="Disordered" evidence="5">
    <location>
        <begin position="18"/>
        <end position="103"/>
    </location>
</feature>
<name>A0A517N8T5_9BACT</name>
<proteinExistence type="predicted"/>
<feature type="chain" id="PRO_5021957476" evidence="6">
    <location>
        <begin position="17"/>
        <end position="590"/>
    </location>
</feature>
<comment type="subcellular location">
    <subcellularLocation>
        <location evidence="1">Cell envelope</location>
    </subcellularLocation>
</comment>
<dbReference type="OrthoDB" id="226878at2"/>
<accession>A0A517N8T5</accession>
<keyword evidence="9" id="KW-1185">Reference proteome</keyword>
<dbReference type="PROSITE" id="PS51257">
    <property type="entry name" value="PROKAR_LIPOPROTEIN"/>
    <property type="match status" value="1"/>
</dbReference>
<dbReference type="Proteomes" id="UP000318538">
    <property type="component" value="Chromosome"/>
</dbReference>
<dbReference type="InterPro" id="IPR012336">
    <property type="entry name" value="Thioredoxin-like_fold"/>
</dbReference>
<keyword evidence="3" id="KW-1015">Disulfide bond</keyword>
<feature type="region of interest" description="Disordered" evidence="5">
    <location>
        <begin position="123"/>
        <end position="143"/>
    </location>
</feature>
<dbReference type="InterPro" id="IPR013766">
    <property type="entry name" value="Thioredoxin_domain"/>
</dbReference>
<evidence type="ECO:0000313" key="8">
    <source>
        <dbReference type="EMBL" id="QDT03549.1"/>
    </source>
</evidence>
<feature type="compositionally biased region" description="Low complexity" evidence="5">
    <location>
        <begin position="48"/>
        <end position="65"/>
    </location>
</feature>
<sequence length="590" mass="62004" precursor="true">MEKWISGLTLSLVALAAGGCSSSTSQPEAGADSYAASEPSTDAATPKSGAGDSLAGTAADLGADGQMLPAVPRISEGPESMPSDPGRAPVVRDPTSADLAASDSPVDRPMELLRQPPAEPIAAVGGIPMTLDDSDPGSDRRMPQRDLKADLSPEKLVEFLAGADHDMQTIVSGQSGITDPAEAREMLLRIVRMKLEASRRLATGESVSEAMKSEGSRGQLQALSHLAALGDLKSAEQLETLAEQNLTSNDPRLVSDSRLVLIGFAIERLQNGSPDAAAQIVDYVDTLASTSAADDVPAMMVMGEARDKLASYGHDLEAKRVRDAIIDLFADSPDVSIAQMAAQLAGNVLFDDIDTLREQVLAGQSVSADAWKESVETLIDESADLQTVQYLAGAALEFEGAEPIAEPGGSDLAALVDTTYEVLRRRFADPESATGREVELAVSAKQARKNVVGRIFDPALPTVGDSPLAISDYRGKIVLMPFWATSFPESLQIVPMLSEIAAQYPSDVAIVGMNLDAAGAPLKEFIAESSIDFPSYRAESSATQRVANPVAAQFGLVSMPFVVILDQDGRVAALDFTGRVTGPTVQGLLK</sequence>
<dbReference type="KEGG" id="rlc:K227x_19330"/>
<dbReference type="Gene3D" id="3.40.30.10">
    <property type="entry name" value="Glutaredoxin"/>
    <property type="match status" value="1"/>
</dbReference>
<keyword evidence="2" id="KW-0201">Cytochrome c-type biogenesis</keyword>
<evidence type="ECO:0000256" key="4">
    <source>
        <dbReference type="ARBA" id="ARBA00023284"/>
    </source>
</evidence>
<protein>
    <submittedName>
        <fullName evidence="8">Thiol-disulfide oxidoreductase</fullName>
    </submittedName>
</protein>
<dbReference type="GO" id="GO:0017004">
    <property type="term" value="P:cytochrome complex assembly"/>
    <property type="evidence" value="ECO:0007669"/>
    <property type="project" value="UniProtKB-KW"/>
</dbReference>
<dbReference type="RefSeq" id="WP_145169212.1">
    <property type="nucleotide sequence ID" value="NZ_CP036525.1"/>
</dbReference>
<dbReference type="PROSITE" id="PS51352">
    <property type="entry name" value="THIOREDOXIN_2"/>
    <property type="match status" value="1"/>
</dbReference>
<feature type="signal peptide" evidence="6">
    <location>
        <begin position="1"/>
        <end position="16"/>
    </location>
</feature>
<evidence type="ECO:0000256" key="1">
    <source>
        <dbReference type="ARBA" id="ARBA00004196"/>
    </source>
</evidence>
<dbReference type="EMBL" id="CP036525">
    <property type="protein sequence ID" value="QDT03549.1"/>
    <property type="molecule type" value="Genomic_DNA"/>
</dbReference>